<keyword evidence="3" id="KW-1185">Reference proteome</keyword>
<sequence length="1117" mass="124658">LQEGNRWRYGELLKTERFRGWAGRADLAFKLTLAWFGLPVAPMGGGEGDSDSDSEDESGSGGEKRVRKEALRFLNGYNERVYERDAGVREPDPKLEVYYLKRTRHRRRGHYGTGRPWEDPTSSGLRGGEAVHEDDSDSSSQLVGTDGEEEDEPSATDPSHLLLRGGTVASSVFKELQDYEGADEQQSRWSVADGFESSLYTPLGGFSAGIDQKWAPLYGYQGVVWFQKDMMYTFVDAIDRLLGLDNRAGVTYNLYLLDKGKDYSSQTERYEYLSNLDDNGLSIWGGGPGDYSHDQLAWEWAVDKLVESEQENKGEQRKVLFVAGPADPIPWTWEPGPSHGVMKVILDWANVPKMDRPDVAYLRLPENPRDAVYSNQFWPWMTNVCRVLAAGRIPSRPGYPAIPDAWFTIKGRGRRGSVIGTYGGLAFLPQLWDTVVAQWEKDKLRPLTLEARTGPERGGENLHISDRWHFFVPGFGGPYEKQYILHEDVDNVMAVRQRIVGLLKASMSADGFSKMHSLEVHLPGAGFFIVTQDQPKLVVSMTADDQDSVFQRVVDCLVHWRKWLQEMPRVPPVADGLSLFPQFITLRPVFGEYTICDADRTAEPRVWDPVGTNVAQLRDLVARLWSTSDHEEQYVADITWVAITQGRPKKTTGTKDKGSDPTESRPKLLVGPKATEAEWYAIRRMIVEPDVFVSLVDEGSLPRFGDMETGQPFGYRDIYQTPTDVLYQALDKDHLPLPPSARHYDWQLWGEVVTPHLDTIQPWEEQPASLSTLYDYASFPVQLRSGTTSSSANRTAKGTNRADVISGSSDQSEDTSTDRASFPVLTDIERGQRLREYSYAHPLDVQTNLAVPINAPPVDMLLNLKHDSVPVVSLSVLTPTEVRRLQRDYHDMRNLVLSRTERCPYPDCGAVYPANQPMAMHLHLQDKHVAEKCNFCDEPQPRLPPPFAAQSVLTHHRPKNNLPPPTTTKGKTPRRTSTAASDSSLSPPPSSSHSRRSRESWRPPPTPTPPLPPPPPPPPLVPEETLEPAQPAGKGKGKGKAKAMIRAKPEKAAAPVLSASQRRITRSMTGVSKRKRGDEEAGGGSEAQPRHTAKAVRTVSYAEPLVRGPSPARETAP</sequence>
<organism evidence="2 3">
    <name type="scientific">Chaetomium strumarium</name>
    <dbReference type="NCBI Taxonomy" id="1170767"/>
    <lineage>
        <taxon>Eukaryota</taxon>
        <taxon>Fungi</taxon>
        <taxon>Dikarya</taxon>
        <taxon>Ascomycota</taxon>
        <taxon>Pezizomycotina</taxon>
        <taxon>Sordariomycetes</taxon>
        <taxon>Sordariomycetidae</taxon>
        <taxon>Sordariales</taxon>
        <taxon>Chaetomiaceae</taxon>
        <taxon>Chaetomium</taxon>
    </lineage>
</organism>
<feature type="compositionally biased region" description="Acidic residues" evidence="1">
    <location>
        <begin position="48"/>
        <end position="58"/>
    </location>
</feature>
<dbReference type="Proteomes" id="UP001273166">
    <property type="component" value="Unassembled WGS sequence"/>
</dbReference>
<accession>A0AAJ0M1K5</accession>
<feature type="compositionally biased region" description="Basic residues" evidence="1">
    <location>
        <begin position="1035"/>
        <end position="1045"/>
    </location>
</feature>
<feature type="region of interest" description="Disordered" evidence="1">
    <location>
        <begin position="785"/>
        <end position="821"/>
    </location>
</feature>
<dbReference type="GeneID" id="87883072"/>
<dbReference type="EMBL" id="JAUDZG010000004">
    <property type="protein sequence ID" value="KAK3305630.1"/>
    <property type="molecule type" value="Genomic_DNA"/>
</dbReference>
<evidence type="ECO:0000256" key="1">
    <source>
        <dbReference type="SAM" id="MobiDB-lite"/>
    </source>
</evidence>
<evidence type="ECO:0000313" key="3">
    <source>
        <dbReference type="Proteomes" id="UP001273166"/>
    </source>
</evidence>
<comment type="caution">
    <text evidence="2">The sequence shown here is derived from an EMBL/GenBank/DDBJ whole genome shotgun (WGS) entry which is preliminary data.</text>
</comment>
<feature type="compositionally biased region" description="Low complexity" evidence="1">
    <location>
        <begin position="967"/>
        <end position="985"/>
    </location>
</feature>
<dbReference type="RefSeq" id="XP_062721410.1">
    <property type="nucleotide sequence ID" value="XM_062864243.1"/>
</dbReference>
<feature type="non-terminal residue" evidence="2">
    <location>
        <position position="1"/>
    </location>
</feature>
<feature type="region of interest" description="Disordered" evidence="1">
    <location>
        <begin position="44"/>
        <end position="68"/>
    </location>
</feature>
<reference evidence="2" key="1">
    <citation type="journal article" date="2023" name="Mol. Phylogenet. Evol.">
        <title>Genome-scale phylogeny and comparative genomics of the fungal order Sordariales.</title>
        <authorList>
            <person name="Hensen N."/>
            <person name="Bonometti L."/>
            <person name="Westerberg I."/>
            <person name="Brannstrom I.O."/>
            <person name="Guillou S."/>
            <person name="Cros-Aarteil S."/>
            <person name="Calhoun S."/>
            <person name="Haridas S."/>
            <person name="Kuo A."/>
            <person name="Mondo S."/>
            <person name="Pangilinan J."/>
            <person name="Riley R."/>
            <person name="LaButti K."/>
            <person name="Andreopoulos B."/>
            <person name="Lipzen A."/>
            <person name="Chen C."/>
            <person name="Yan M."/>
            <person name="Daum C."/>
            <person name="Ng V."/>
            <person name="Clum A."/>
            <person name="Steindorff A."/>
            <person name="Ohm R.A."/>
            <person name="Martin F."/>
            <person name="Silar P."/>
            <person name="Natvig D.O."/>
            <person name="Lalanne C."/>
            <person name="Gautier V."/>
            <person name="Ament-Velasquez S.L."/>
            <person name="Kruys A."/>
            <person name="Hutchinson M.I."/>
            <person name="Powell A.J."/>
            <person name="Barry K."/>
            <person name="Miller A.N."/>
            <person name="Grigoriev I.V."/>
            <person name="Debuchy R."/>
            <person name="Gladieux P."/>
            <person name="Hiltunen Thoren M."/>
            <person name="Johannesson H."/>
        </authorList>
    </citation>
    <scope>NUCLEOTIDE SEQUENCE</scope>
    <source>
        <strain evidence="2">CBS 333.67</strain>
    </source>
</reference>
<feature type="compositionally biased region" description="Polar residues" evidence="1">
    <location>
        <begin position="785"/>
        <end position="798"/>
    </location>
</feature>
<name>A0AAJ0M1K5_9PEZI</name>
<feature type="compositionally biased region" description="Polar residues" evidence="1">
    <location>
        <begin position="1058"/>
        <end position="1070"/>
    </location>
</feature>
<reference evidence="2" key="2">
    <citation type="submission" date="2023-06" db="EMBL/GenBank/DDBJ databases">
        <authorList>
            <consortium name="Lawrence Berkeley National Laboratory"/>
            <person name="Mondo S.J."/>
            <person name="Hensen N."/>
            <person name="Bonometti L."/>
            <person name="Westerberg I."/>
            <person name="Brannstrom I.O."/>
            <person name="Guillou S."/>
            <person name="Cros-Aarteil S."/>
            <person name="Calhoun S."/>
            <person name="Haridas S."/>
            <person name="Kuo A."/>
            <person name="Pangilinan J."/>
            <person name="Riley R."/>
            <person name="Labutti K."/>
            <person name="Andreopoulos B."/>
            <person name="Lipzen A."/>
            <person name="Chen C."/>
            <person name="Yanf M."/>
            <person name="Daum C."/>
            <person name="Ng V."/>
            <person name="Clum A."/>
            <person name="Steindorff A."/>
            <person name="Ohm R."/>
            <person name="Martin F."/>
            <person name="Silar P."/>
            <person name="Natvig D."/>
            <person name="Lalanne C."/>
            <person name="Gautier V."/>
            <person name="Ament-Velasquez S.L."/>
            <person name="Kruys A."/>
            <person name="Hutchinson M.I."/>
            <person name="Powell A.J."/>
            <person name="Barry K."/>
            <person name="Miller A.N."/>
            <person name="Grigoriev I.V."/>
            <person name="Debuchy R."/>
            <person name="Gladieux P."/>
            <person name="Thoren M.H."/>
            <person name="Johannesson H."/>
        </authorList>
    </citation>
    <scope>NUCLEOTIDE SEQUENCE</scope>
    <source>
        <strain evidence="2">CBS 333.67</strain>
    </source>
</reference>
<gene>
    <name evidence="2" type="ORF">B0T15DRAFT_379455</name>
</gene>
<dbReference type="AlphaFoldDB" id="A0AAJ0M1K5"/>
<protein>
    <submittedName>
        <fullName evidence="2">Uncharacterized protein</fullName>
    </submittedName>
</protein>
<feature type="compositionally biased region" description="Basic and acidic residues" evidence="1">
    <location>
        <begin position="653"/>
        <end position="666"/>
    </location>
</feature>
<evidence type="ECO:0000313" key="2">
    <source>
        <dbReference type="EMBL" id="KAK3305630.1"/>
    </source>
</evidence>
<feature type="non-terminal residue" evidence="2">
    <location>
        <position position="1117"/>
    </location>
</feature>
<feature type="compositionally biased region" description="Pro residues" evidence="1">
    <location>
        <begin position="1002"/>
        <end position="1021"/>
    </location>
</feature>
<feature type="region of interest" description="Disordered" evidence="1">
    <location>
        <begin position="108"/>
        <end position="161"/>
    </location>
</feature>
<feature type="region of interest" description="Disordered" evidence="1">
    <location>
        <begin position="955"/>
        <end position="1117"/>
    </location>
</feature>
<proteinExistence type="predicted"/>
<feature type="region of interest" description="Disordered" evidence="1">
    <location>
        <begin position="648"/>
        <end position="667"/>
    </location>
</feature>